<feature type="transmembrane region" description="Helical" evidence="8">
    <location>
        <begin position="96"/>
        <end position="119"/>
    </location>
</feature>
<evidence type="ECO:0000256" key="3">
    <source>
        <dbReference type="ARBA" id="ARBA00022692"/>
    </source>
</evidence>
<dbReference type="InterPro" id="IPR036259">
    <property type="entry name" value="MFS_trans_sf"/>
</dbReference>
<dbReference type="Pfam" id="PF00854">
    <property type="entry name" value="PTR2"/>
    <property type="match status" value="1"/>
</dbReference>
<feature type="transmembrane region" description="Helical" evidence="8">
    <location>
        <begin position="483"/>
        <end position="502"/>
    </location>
</feature>
<evidence type="ECO:0000256" key="7">
    <source>
        <dbReference type="SAM" id="MobiDB-lite"/>
    </source>
</evidence>
<dbReference type="GO" id="GO:0015833">
    <property type="term" value="P:peptide transport"/>
    <property type="evidence" value="ECO:0007669"/>
    <property type="project" value="UniProtKB-KW"/>
</dbReference>
<name>A0A336MUL4_CULSO</name>
<feature type="transmembrane region" description="Helical" evidence="8">
    <location>
        <begin position="139"/>
        <end position="164"/>
    </location>
</feature>
<dbReference type="GO" id="GO:0016020">
    <property type="term" value="C:membrane"/>
    <property type="evidence" value="ECO:0007669"/>
    <property type="project" value="UniProtKB-SubCell"/>
</dbReference>
<dbReference type="AlphaFoldDB" id="A0A336MUL4"/>
<keyword evidence="6 8" id="KW-0472">Membrane</keyword>
<feature type="transmembrane region" description="Helical" evidence="8">
    <location>
        <begin position="458"/>
        <end position="477"/>
    </location>
</feature>
<keyword evidence="5 8" id="KW-1133">Transmembrane helix</keyword>
<reference evidence="9" key="1">
    <citation type="submission" date="2018-07" db="EMBL/GenBank/DDBJ databases">
        <authorList>
            <person name="Quirk P.G."/>
            <person name="Krulwich T.A."/>
        </authorList>
    </citation>
    <scope>NUCLEOTIDE SEQUENCE</scope>
</reference>
<sequence>MGSGIARPALVKSKHFCNNSKWAVIFGLIAGILATFSLPLIRNFKIIIGTHFLEVKSLIVTIIVIIMLIFHKNNTEKSDIVEWHPFKTGFRYLEAILSYPTFGNCGVLLFFIPIIIIRACIDQKFTYFVLQSLKSDRTFFMSFQLQPAHVMILYQLFMIFFLIFNKYIFNRVLEAINFKKPLQQVIIGFILTILAFSAALHFEYQLNKTGPIIPKSNEAHFRIFNGMKCDYNIEILIEDQEPFLLPHMHMYQNLKTKIESKTEKFWYQIKLDGKMGFVGDPDECPSLNGTIELRQGAAMGYFIEYVGKDKIGLISYDDDMKRSKDLRPIVRFLCDTISEKRVKIIDCNGEVVRNFSSFSVTPIRLDAGRYFITVDDKSVILSEIAFKESEVYVIMILETDKQHDFQLKVMTPKPTISIWNIVPQFFLLTFAESLIIGNYSRWLGSNIPPKLRPLNVPLYFIATILGHILVICTEPFVQNEWHYALYAILMLINLIFLIFIMGKMKVFEIPKKTVETAIQEPPQIPVKGTSDIQESNNDNQNTTDIEKEAENAMSPKRISIGVETDYKITKKSTKLKKSNKKKGRYY</sequence>
<evidence type="ECO:0000256" key="2">
    <source>
        <dbReference type="ARBA" id="ARBA00005982"/>
    </source>
</evidence>
<accession>A0A336MUL4</accession>
<evidence type="ECO:0000256" key="4">
    <source>
        <dbReference type="ARBA" id="ARBA00022856"/>
    </source>
</evidence>
<feature type="transmembrane region" description="Helical" evidence="8">
    <location>
        <begin position="47"/>
        <end position="70"/>
    </location>
</feature>
<evidence type="ECO:0000256" key="6">
    <source>
        <dbReference type="ARBA" id="ARBA00023136"/>
    </source>
</evidence>
<organism evidence="9">
    <name type="scientific">Culicoides sonorensis</name>
    <name type="common">Biting midge</name>
    <dbReference type="NCBI Taxonomy" id="179676"/>
    <lineage>
        <taxon>Eukaryota</taxon>
        <taxon>Metazoa</taxon>
        <taxon>Ecdysozoa</taxon>
        <taxon>Arthropoda</taxon>
        <taxon>Hexapoda</taxon>
        <taxon>Insecta</taxon>
        <taxon>Pterygota</taxon>
        <taxon>Neoptera</taxon>
        <taxon>Endopterygota</taxon>
        <taxon>Diptera</taxon>
        <taxon>Nematocera</taxon>
        <taxon>Chironomoidea</taxon>
        <taxon>Ceratopogonidae</taxon>
        <taxon>Ceratopogoninae</taxon>
        <taxon>Culicoides</taxon>
        <taxon>Monoculicoides</taxon>
    </lineage>
</organism>
<evidence type="ECO:0000256" key="5">
    <source>
        <dbReference type="ARBA" id="ARBA00022989"/>
    </source>
</evidence>
<dbReference type="SUPFAM" id="SSF103473">
    <property type="entry name" value="MFS general substrate transporter"/>
    <property type="match status" value="1"/>
</dbReference>
<feature type="compositionally biased region" description="Polar residues" evidence="7">
    <location>
        <begin position="530"/>
        <end position="543"/>
    </location>
</feature>
<dbReference type="PANTHER" id="PTHR11654">
    <property type="entry name" value="OLIGOPEPTIDE TRANSPORTER-RELATED"/>
    <property type="match status" value="1"/>
</dbReference>
<evidence type="ECO:0000256" key="1">
    <source>
        <dbReference type="ARBA" id="ARBA00004141"/>
    </source>
</evidence>
<keyword evidence="3 8" id="KW-0812">Transmembrane</keyword>
<gene>
    <name evidence="9" type="primary">CSON005425</name>
</gene>
<dbReference type="Gene3D" id="1.20.1250.20">
    <property type="entry name" value="MFS general substrate transporter like domains"/>
    <property type="match status" value="2"/>
</dbReference>
<dbReference type="GO" id="GO:0022857">
    <property type="term" value="F:transmembrane transporter activity"/>
    <property type="evidence" value="ECO:0007669"/>
    <property type="project" value="InterPro"/>
</dbReference>
<comment type="similarity">
    <text evidence="2">Belongs to the major facilitator superfamily. Proton-dependent oligopeptide transporter (POT/PTR) (TC 2.A.17) family.</text>
</comment>
<keyword evidence="4" id="KW-0571">Peptide transport</keyword>
<keyword evidence="4" id="KW-0813">Transport</keyword>
<dbReference type="VEuPathDB" id="VectorBase:CSON005425"/>
<keyword evidence="4" id="KW-0653">Protein transport</keyword>
<dbReference type="InterPro" id="IPR000109">
    <property type="entry name" value="POT_fam"/>
</dbReference>
<feature type="transmembrane region" description="Helical" evidence="8">
    <location>
        <begin position="185"/>
        <end position="202"/>
    </location>
</feature>
<evidence type="ECO:0000313" key="9">
    <source>
        <dbReference type="EMBL" id="SSX32789.1"/>
    </source>
</evidence>
<feature type="region of interest" description="Disordered" evidence="7">
    <location>
        <begin position="525"/>
        <end position="556"/>
    </location>
</feature>
<evidence type="ECO:0000256" key="8">
    <source>
        <dbReference type="SAM" id="Phobius"/>
    </source>
</evidence>
<feature type="transmembrane region" description="Helical" evidence="8">
    <location>
        <begin position="416"/>
        <end position="437"/>
    </location>
</feature>
<feature type="transmembrane region" description="Helical" evidence="8">
    <location>
        <begin position="22"/>
        <end position="41"/>
    </location>
</feature>
<comment type="subcellular location">
    <subcellularLocation>
        <location evidence="1">Membrane</location>
        <topology evidence="1">Multi-pass membrane protein</topology>
    </subcellularLocation>
</comment>
<protein>
    <submittedName>
        <fullName evidence="9">CSON005425 protein</fullName>
    </submittedName>
</protein>
<proteinExistence type="inferred from homology"/>
<dbReference type="EMBL" id="UFQT01002153">
    <property type="protein sequence ID" value="SSX32789.1"/>
    <property type="molecule type" value="Genomic_DNA"/>
</dbReference>